<organism evidence="2 3">
    <name type="scientific">Cirrhinus mrigala</name>
    <name type="common">Mrigala</name>
    <dbReference type="NCBI Taxonomy" id="683832"/>
    <lineage>
        <taxon>Eukaryota</taxon>
        <taxon>Metazoa</taxon>
        <taxon>Chordata</taxon>
        <taxon>Craniata</taxon>
        <taxon>Vertebrata</taxon>
        <taxon>Euteleostomi</taxon>
        <taxon>Actinopterygii</taxon>
        <taxon>Neopterygii</taxon>
        <taxon>Teleostei</taxon>
        <taxon>Ostariophysi</taxon>
        <taxon>Cypriniformes</taxon>
        <taxon>Cyprinidae</taxon>
        <taxon>Labeoninae</taxon>
        <taxon>Labeonini</taxon>
        <taxon>Cirrhinus</taxon>
    </lineage>
</organism>
<dbReference type="EMBL" id="JAMKFB020000009">
    <property type="protein sequence ID" value="KAL0184509.1"/>
    <property type="molecule type" value="Genomic_DNA"/>
</dbReference>
<keyword evidence="3" id="KW-1185">Reference proteome</keyword>
<gene>
    <name evidence="2" type="ORF">M9458_020205</name>
</gene>
<evidence type="ECO:0000313" key="2">
    <source>
        <dbReference type="EMBL" id="KAL0184509.1"/>
    </source>
</evidence>
<dbReference type="InterPro" id="IPR038737">
    <property type="entry name" value="SF3b_su1-like"/>
</dbReference>
<protein>
    <recommendedName>
        <fullName evidence="1">Splicing factor 3B subunit 1 domain-containing protein</fullName>
    </recommendedName>
</protein>
<dbReference type="InterPro" id="IPR015016">
    <property type="entry name" value="SF3b_su1"/>
</dbReference>
<reference evidence="2 3" key="1">
    <citation type="submission" date="2024-05" db="EMBL/GenBank/DDBJ databases">
        <title>Genome sequencing and assembly of Indian major carp, Cirrhinus mrigala (Hamilton, 1822).</title>
        <authorList>
            <person name="Mohindra V."/>
            <person name="Chowdhury L.M."/>
            <person name="Lal K."/>
            <person name="Jena J.K."/>
        </authorList>
    </citation>
    <scope>NUCLEOTIDE SEQUENCE [LARGE SCALE GENOMIC DNA]</scope>
    <source>
        <strain evidence="2">CM1030</strain>
        <tissue evidence="2">Blood</tissue>
    </source>
</reference>
<dbReference type="PANTHER" id="PTHR12097">
    <property type="entry name" value="SPLICING FACTOR 3B, SUBUNIT 1-RELATED"/>
    <property type="match status" value="1"/>
</dbReference>
<dbReference type="Proteomes" id="UP001529510">
    <property type="component" value="Unassembled WGS sequence"/>
</dbReference>
<sequence>VLPPPAGYVPIRTPARKLAATPTPIGGMTGFHMQTEDRSMKQVNDQPSGNLPFLKPDDIQYFDKLL</sequence>
<feature type="domain" description="Splicing factor 3B subunit 1" evidence="1">
    <location>
        <begin position="1"/>
        <end position="38"/>
    </location>
</feature>
<feature type="non-terminal residue" evidence="2">
    <location>
        <position position="1"/>
    </location>
</feature>
<name>A0ABD0QE86_CIRMR</name>
<dbReference type="AlphaFoldDB" id="A0ABD0QE86"/>
<evidence type="ECO:0000259" key="1">
    <source>
        <dbReference type="Pfam" id="PF08920"/>
    </source>
</evidence>
<dbReference type="Pfam" id="PF08920">
    <property type="entry name" value="SF3b1"/>
    <property type="match status" value="1"/>
</dbReference>
<evidence type="ECO:0000313" key="3">
    <source>
        <dbReference type="Proteomes" id="UP001529510"/>
    </source>
</evidence>
<comment type="caution">
    <text evidence="2">The sequence shown here is derived from an EMBL/GenBank/DDBJ whole genome shotgun (WGS) entry which is preliminary data.</text>
</comment>
<accession>A0ABD0QE86</accession>
<proteinExistence type="predicted"/>
<feature type="non-terminal residue" evidence="2">
    <location>
        <position position="66"/>
    </location>
</feature>